<keyword evidence="2" id="KW-1185">Reference proteome</keyword>
<evidence type="ECO:0000313" key="1">
    <source>
        <dbReference type="EMBL" id="KAF5178939.1"/>
    </source>
</evidence>
<name>A0A7J6V1S0_THATH</name>
<accession>A0A7J6V1S0</accession>
<protein>
    <submittedName>
        <fullName evidence="1">Uncharacterized protein</fullName>
    </submittedName>
</protein>
<organism evidence="1 2">
    <name type="scientific">Thalictrum thalictroides</name>
    <name type="common">Rue-anemone</name>
    <name type="synonym">Anemone thalictroides</name>
    <dbReference type="NCBI Taxonomy" id="46969"/>
    <lineage>
        <taxon>Eukaryota</taxon>
        <taxon>Viridiplantae</taxon>
        <taxon>Streptophyta</taxon>
        <taxon>Embryophyta</taxon>
        <taxon>Tracheophyta</taxon>
        <taxon>Spermatophyta</taxon>
        <taxon>Magnoliopsida</taxon>
        <taxon>Ranunculales</taxon>
        <taxon>Ranunculaceae</taxon>
        <taxon>Thalictroideae</taxon>
        <taxon>Thalictrum</taxon>
    </lineage>
</organism>
<dbReference type="OrthoDB" id="1749329at2759"/>
<dbReference type="EMBL" id="JABWDY010039395">
    <property type="protein sequence ID" value="KAF5178939.1"/>
    <property type="molecule type" value="Genomic_DNA"/>
</dbReference>
<evidence type="ECO:0000313" key="2">
    <source>
        <dbReference type="Proteomes" id="UP000554482"/>
    </source>
</evidence>
<dbReference type="AlphaFoldDB" id="A0A7J6V1S0"/>
<gene>
    <name evidence="1" type="ORF">FRX31_031474</name>
</gene>
<reference evidence="1 2" key="1">
    <citation type="submission" date="2020-06" db="EMBL/GenBank/DDBJ databases">
        <title>Transcriptomic and genomic resources for Thalictrum thalictroides and T. hernandezii: Facilitating candidate gene discovery in an emerging model plant lineage.</title>
        <authorList>
            <person name="Arias T."/>
            <person name="Riano-Pachon D.M."/>
            <person name="Di Stilio V.S."/>
        </authorList>
    </citation>
    <scope>NUCLEOTIDE SEQUENCE [LARGE SCALE GENOMIC DNA]</scope>
    <source>
        <strain evidence="2">cv. WT478/WT964</strain>
        <tissue evidence="1">Leaves</tissue>
    </source>
</reference>
<comment type="caution">
    <text evidence="1">The sequence shown here is derived from an EMBL/GenBank/DDBJ whole genome shotgun (WGS) entry which is preliminary data.</text>
</comment>
<proteinExistence type="predicted"/>
<dbReference type="Proteomes" id="UP000554482">
    <property type="component" value="Unassembled WGS sequence"/>
</dbReference>
<sequence>MEGNRRFTVKVEGKIFEVERVRNAESQEDFIIVEKSLGKSFSCKISDGGALWTSKLLCQLSVACADPGTLFKYEDRFLRIKAFVKFNGRGRYVQTLVASKLPERAACICFPAGPNQEGWDEVGTSLITLVQATRPRARHGMTTERIVNGDGKVRNNMSFAEVCANESTIPTISIRTGTTVQGASWWKPMIICEYEGSKPDWLSLREKVWSVFGAVTVRITQDGVTLLFFDNEDSKERLLSLPPLRTWEGCYSFRTWGSKEGVLKENQLSGAFQITFCGIPFHQRTRHVVESLAKQCGSSFIINEDSIDLCKSSFSIILKGTNWEHIPRVITVEERGYRASILVEVVRLHSKVGDEVLGFLPERSVVEEGGSMSLFDTLAPSTTFDQVRTAVTPFSQSVPPGFTNPFSGAAAGKSPSLQPISLSAKQPPSCSNPFAKEQIDERMGDGKNLNRFEPLLLLNNEEFVCTPGFYHNNLSVHLGWKRLMMSLVKKRAMFQVMSLFC</sequence>